<protein>
    <submittedName>
        <fullName evidence="2">Uncharacterized protein</fullName>
    </submittedName>
</protein>
<dbReference type="Proteomes" id="UP001165065">
    <property type="component" value="Unassembled WGS sequence"/>
</dbReference>
<dbReference type="EMBL" id="BRYA01000678">
    <property type="protein sequence ID" value="GMI29167.1"/>
    <property type="molecule type" value="Genomic_DNA"/>
</dbReference>
<evidence type="ECO:0000313" key="2">
    <source>
        <dbReference type="EMBL" id="GMI29167.1"/>
    </source>
</evidence>
<organism evidence="2 3">
    <name type="scientific">Triparma columacea</name>
    <dbReference type="NCBI Taxonomy" id="722753"/>
    <lineage>
        <taxon>Eukaryota</taxon>
        <taxon>Sar</taxon>
        <taxon>Stramenopiles</taxon>
        <taxon>Ochrophyta</taxon>
        <taxon>Bolidophyceae</taxon>
        <taxon>Parmales</taxon>
        <taxon>Triparmaceae</taxon>
        <taxon>Triparma</taxon>
    </lineage>
</organism>
<gene>
    <name evidence="2" type="ORF">TrCOL_g13640</name>
</gene>
<comment type="caution">
    <text evidence="2">The sequence shown here is derived from an EMBL/GenBank/DDBJ whole genome shotgun (WGS) entry which is preliminary data.</text>
</comment>
<evidence type="ECO:0000256" key="1">
    <source>
        <dbReference type="SAM" id="Phobius"/>
    </source>
</evidence>
<dbReference type="OrthoDB" id="200967at2759"/>
<dbReference type="AlphaFoldDB" id="A0A9W7L3L1"/>
<keyword evidence="1" id="KW-0472">Membrane</keyword>
<evidence type="ECO:0000313" key="3">
    <source>
        <dbReference type="Proteomes" id="UP001165065"/>
    </source>
</evidence>
<keyword evidence="1" id="KW-1133">Transmembrane helix</keyword>
<keyword evidence="1" id="KW-0812">Transmembrane</keyword>
<accession>A0A9W7L3L1</accession>
<proteinExistence type="predicted"/>
<sequence length="179" mass="20156">MSIPDKTTAQLIALATAVVEVATRNFFFVLFLKGGADNSHWGEEGWMKYAKRAKLRVQDCANDMVVEYLSTFTSSFFLLYLEPSQVFKFASDKTISKSTIFTLAAYQLAPEIALDFYATFMEILAGLKTVHVCYWNPSTGSDPTSQYYFDRFGDMVKAFITKLTMTTAVTCFVLLVCIK</sequence>
<name>A0A9W7L3L1_9STRA</name>
<feature type="transmembrane region" description="Helical" evidence="1">
    <location>
        <begin position="12"/>
        <end position="32"/>
    </location>
</feature>
<keyword evidence="3" id="KW-1185">Reference proteome</keyword>
<feature type="transmembrane region" description="Helical" evidence="1">
    <location>
        <begin position="159"/>
        <end position="178"/>
    </location>
</feature>
<reference evidence="3" key="1">
    <citation type="journal article" date="2023" name="Commun. Biol.">
        <title>Genome analysis of Parmales, the sister group of diatoms, reveals the evolutionary specialization of diatoms from phago-mixotrophs to photoautotrophs.</title>
        <authorList>
            <person name="Ban H."/>
            <person name="Sato S."/>
            <person name="Yoshikawa S."/>
            <person name="Yamada K."/>
            <person name="Nakamura Y."/>
            <person name="Ichinomiya M."/>
            <person name="Sato N."/>
            <person name="Blanc-Mathieu R."/>
            <person name="Endo H."/>
            <person name="Kuwata A."/>
            <person name="Ogata H."/>
        </authorList>
    </citation>
    <scope>NUCLEOTIDE SEQUENCE [LARGE SCALE GENOMIC DNA]</scope>
</reference>